<sequence length="368" mass="40843">MAVPPSCTVLVIGGGPAGSYAAAALAREGIETVVLEADKFPRYHIGESTLPSLRHFFKFIDFYDTVDAYGFYHKNGAVFRLAQAQPDACKSPSPAYTDFLEAGGTNGYAWNLIRSEFDDLLFKHAGTCGAQIFSETRVDTIQFAPVANGLKPDMNSNLEDHLNPGRPVSATWARKDGTSGSITYKYLVDASGRQGILSTKYLKNRKFNNNFKNAAIWAYWKSDNVYGPGTHMECSPYFEALDDTSGWAWFMPLHDGARSVGIVQDQKMATEKKHELGRPSTLDFYKQCLQMAPRIRELLSEAELIPHVRAACDWSYTASTYHLPNARICEDAGSFIDPLFSSGVHLAITPQKANIWPLLAYSKRVKKL</sequence>
<dbReference type="GO" id="GO:0004497">
    <property type="term" value="F:monooxygenase activity"/>
    <property type="evidence" value="ECO:0007669"/>
    <property type="project" value="UniProtKB-KW"/>
</dbReference>
<dbReference type="AlphaFoldDB" id="A0A0D9PDM7"/>
<keyword evidence="3" id="KW-0503">Monooxygenase</keyword>
<dbReference type="SUPFAM" id="SSF51905">
    <property type="entry name" value="FAD/NAD(P)-binding domain"/>
    <property type="match status" value="1"/>
</dbReference>
<dbReference type="PRINTS" id="PR00420">
    <property type="entry name" value="RNGMNOXGNASE"/>
</dbReference>
<evidence type="ECO:0008006" key="6">
    <source>
        <dbReference type="Google" id="ProtNLM"/>
    </source>
</evidence>
<dbReference type="InterPro" id="IPR006905">
    <property type="entry name" value="Flavin_halogenase"/>
</dbReference>
<reference evidence="5" key="1">
    <citation type="journal article" date="2014" name="BMC Genomics">
        <title>The genome sequence of the biocontrol fungus Metarhizium anisopliae and comparative genomics of Metarhizium species.</title>
        <authorList>
            <person name="Pattemore J.A."/>
            <person name="Hane J.K."/>
            <person name="Williams A.H."/>
            <person name="Wilson B.A."/>
            <person name="Stodart B.J."/>
            <person name="Ash G.J."/>
        </authorList>
    </citation>
    <scope>NUCLEOTIDE SEQUENCE [LARGE SCALE GENOMIC DNA]</scope>
    <source>
        <strain evidence="5">BRIP 53293</strain>
    </source>
</reference>
<dbReference type="PANTHER" id="PTHR43747">
    <property type="entry name" value="FAD-BINDING PROTEIN"/>
    <property type="match status" value="1"/>
</dbReference>
<dbReference type="InterPro" id="IPR036188">
    <property type="entry name" value="FAD/NAD-bd_sf"/>
</dbReference>
<dbReference type="EMBL" id="KE384722">
    <property type="protein sequence ID" value="KJK82905.1"/>
    <property type="molecule type" value="Genomic_DNA"/>
</dbReference>
<accession>A0A0D9PDM7</accession>
<dbReference type="OrthoDB" id="3340390at2759"/>
<dbReference type="PANTHER" id="PTHR43747:SF5">
    <property type="entry name" value="FAD-BINDING DOMAIN-CONTAINING PROTEIN"/>
    <property type="match status" value="1"/>
</dbReference>
<dbReference type="Gene3D" id="3.50.50.60">
    <property type="entry name" value="FAD/NAD(P)-binding domain"/>
    <property type="match status" value="1"/>
</dbReference>
<evidence type="ECO:0000256" key="3">
    <source>
        <dbReference type="ARBA" id="ARBA00023033"/>
    </source>
</evidence>
<organism evidence="4 5">
    <name type="scientific">Metarhizium anisopliae BRIP 53293</name>
    <dbReference type="NCBI Taxonomy" id="1291518"/>
    <lineage>
        <taxon>Eukaryota</taxon>
        <taxon>Fungi</taxon>
        <taxon>Dikarya</taxon>
        <taxon>Ascomycota</taxon>
        <taxon>Pezizomycotina</taxon>
        <taxon>Sordariomycetes</taxon>
        <taxon>Hypocreomycetidae</taxon>
        <taxon>Hypocreales</taxon>
        <taxon>Clavicipitaceae</taxon>
        <taxon>Metarhizium</taxon>
    </lineage>
</organism>
<proteinExistence type="inferred from homology"/>
<keyword evidence="5" id="KW-1185">Reference proteome</keyword>
<evidence type="ECO:0000313" key="5">
    <source>
        <dbReference type="Proteomes" id="UP000054544"/>
    </source>
</evidence>
<evidence type="ECO:0000256" key="2">
    <source>
        <dbReference type="ARBA" id="ARBA00023002"/>
    </source>
</evidence>
<dbReference type="Proteomes" id="UP000054544">
    <property type="component" value="Unassembled WGS sequence"/>
</dbReference>
<dbReference type="InterPro" id="IPR050816">
    <property type="entry name" value="Flavin-dep_Halogenase_NPB"/>
</dbReference>
<dbReference type="Pfam" id="PF04820">
    <property type="entry name" value="Trp_halogenase"/>
    <property type="match status" value="2"/>
</dbReference>
<comment type="similarity">
    <text evidence="1">Belongs to the flavin-dependent halogenase family.</text>
</comment>
<gene>
    <name evidence="4" type="ORF">H634G_02042</name>
</gene>
<evidence type="ECO:0000256" key="1">
    <source>
        <dbReference type="ARBA" id="ARBA00005706"/>
    </source>
</evidence>
<evidence type="ECO:0000313" key="4">
    <source>
        <dbReference type="EMBL" id="KJK82905.1"/>
    </source>
</evidence>
<keyword evidence="2" id="KW-0560">Oxidoreductase</keyword>
<name>A0A0D9PDM7_METAN</name>
<protein>
    <recommendedName>
        <fullName evidence="6">FAD-binding domain-containing protein</fullName>
    </recommendedName>
</protein>